<accession>A0A0V1M0U4</accession>
<protein>
    <submittedName>
        <fullName evidence="1">Uncharacterized protein</fullName>
    </submittedName>
</protein>
<dbReference type="Proteomes" id="UP000054843">
    <property type="component" value="Unassembled WGS sequence"/>
</dbReference>
<sequence length="75" mass="8698">LFVCALCNETKCNSHEKAFCSFVKEEWILVHKFCLHINCAVNLSNGFLITYLSNKWLPSSEYNCRFVCAVMFIII</sequence>
<feature type="non-terminal residue" evidence="1">
    <location>
        <position position="1"/>
    </location>
</feature>
<evidence type="ECO:0000313" key="2">
    <source>
        <dbReference type="Proteomes" id="UP000054843"/>
    </source>
</evidence>
<keyword evidence="2" id="KW-1185">Reference proteome</keyword>
<dbReference type="AlphaFoldDB" id="A0A0V1M0U4"/>
<dbReference type="EMBL" id="JYDO01000388">
    <property type="protein sequence ID" value="KRZ65361.1"/>
    <property type="molecule type" value="Genomic_DNA"/>
</dbReference>
<organism evidence="1 2">
    <name type="scientific">Trichinella papuae</name>
    <dbReference type="NCBI Taxonomy" id="268474"/>
    <lineage>
        <taxon>Eukaryota</taxon>
        <taxon>Metazoa</taxon>
        <taxon>Ecdysozoa</taxon>
        <taxon>Nematoda</taxon>
        <taxon>Enoplea</taxon>
        <taxon>Dorylaimia</taxon>
        <taxon>Trichinellida</taxon>
        <taxon>Trichinellidae</taxon>
        <taxon>Trichinella</taxon>
    </lineage>
</organism>
<name>A0A0V1M0U4_9BILA</name>
<reference evidence="1 2" key="1">
    <citation type="submission" date="2015-01" db="EMBL/GenBank/DDBJ databases">
        <title>Evolution of Trichinella species and genotypes.</title>
        <authorList>
            <person name="Korhonen P.K."/>
            <person name="Edoardo P."/>
            <person name="Giuseppe L.R."/>
            <person name="Gasser R.B."/>
        </authorList>
    </citation>
    <scope>NUCLEOTIDE SEQUENCE [LARGE SCALE GENOMIC DNA]</scope>
    <source>
        <strain evidence="1">ISS1980</strain>
    </source>
</reference>
<comment type="caution">
    <text evidence="1">The sequence shown here is derived from an EMBL/GenBank/DDBJ whole genome shotgun (WGS) entry which is preliminary data.</text>
</comment>
<gene>
    <name evidence="1" type="ORF">T10_6230</name>
</gene>
<evidence type="ECO:0000313" key="1">
    <source>
        <dbReference type="EMBL" id="KRZ65361.1"/>
    </source>
</evidence>
<proteinExistence type="predicted"/>